<reference evidence="1" key="1">
    <citation type="submission" date="2022-06" db="EMBL/GenBank/DDBJ databases">
        <title>Genome Sequence of Candolleomyces eurysporus.</title>
        <authorList>
            <person name="Buettner E."/>
        </authorList>
    </citation>
    <scope>NUCLEOTIDE SEQUENCE</scope>
    <source>
        <strain evidence="1">VTCC 930004</strain>
    </source>
</reference>
<dbReference type="Proteomes" id="UP001140091">
    <property type="component" value="Unassembled WGS sequence"/>
</dbReference>
<organism evidence="1 2">
    <name type="scientific">Candolleomyces eurysporus</name>
    <dbReference type="NCBI Taxonomy" id="2828524"/>
    <lineage>
        <taxon>Eukaryota</taxon>
        <taxon>Fungi</taxon>
        <taxon>Dikarya</taxon>
        <taxon>Basidiomycota</taxon>
        <taxon>Agaricomycotina</taxon>
        <taxon>Agaricomycetes</taxon>
        <taxon>Agaricomycetidae</taxon>
        <taxon>Agaricales</taxon>
        <taxon>Agaricineae</taxon>
        <taxon>Psathyrellaceae</taxon>
        <taxon>Candolleomyces</taxon>
    </lineage>
</organism>
<name>A0A9W8IYZ9_9AGAR</name>
<dbReference type="OrthoDB" id="3080017at2759"/>
<evidence type="ECO:0000313" key="1">
    <source>
        <dbReference type="EMBL" id="KAJ2923294.1"/>
    </source>
</evidence>
<protein>
    <submittedName>
        <fullName evidence="1">Uncharacterized protein</fullName>
    </submittedName>
</protein>
<evidence type="ECO:0000313" key="2">
    <source>
        <dbReference type="Proteomes" id="UP001140091"/>
    </source>
</evidence>
<dbReference type="AlphaFoldDB" id="A0A9W8IYZ9"/>
<sequence length="299" mass="32723">MKILPKASRFDVGSMARLDDLCCKARECPIGRDEKSAFYEFALGFQAEVEPLLKSGVIANLDLVLKFIGGLKSTFRDGLSERLSCKTPAVDADGVARDEEDPFTLVEVIKVATEMVDVAAVGPFGALAYVEEEADYAQNMTSSGLSDHAESAGLKALKVKQESMTEEMAKVPPLRTKPIQGGKVLALERTPAEAPAGRSAHALKQARKELIMGIMKEIFSIPHPMKLEDLAMVSPITRQEAIDLLKKGKWDRSKSGQTEELRGALLQELEDTMTDLGQDSLSYLNALSEIYSQVNAWKM</sequence>
<proteinExistence type="predicted"/>
<comment type="caution">
    <text evidence="1">The sequence shown here is derived from an EMBL/GenBank/DDBJ whole genome shotgun (WGS) entry which is preliminary data.</text>
</comment>
<gene>
    <name evidence="1" type="ORF">H1R20_g13800</name>
</gene>
<dbReference type="EMBL" id="JANBPK010001367">
    <property type="protein sequence ID" value="KAJ2923294.1"/>
    <property type="molecule type" value="Genomic_DNA"/>
</dbReference>
<keyword evidence="2" id="KW-1185">Reference proteome</keyword>
<accession>A0A9W8IYZ9</accession>
<feature type="non-terminal residue" evidence="1">
    <location>
        <position position="299"/>
    </location>
</feature>